<organism evidence="3 4">
    <name type="scientific">Seohaeicola zhoushanensis</name>
    <dbReference type="NCBI Taxonomy" id="1569283"/>
    <lineage>
        <taxon>Bacteria</taxon>
        <taxon>Pseudomonadati</taxon>
        <taxon>Pseudomonadota</taxon>
        <taxon>Alphaproteobacteria</taxon>
        <taxon>Rhodobacterales</taxon>
        <taxon>Roseobacteraceae</taxon>
        <taxon>Seohaeicola</taxon>
    </lineage>
</organism>
<dbReference type="SUPFAM" id="SSF51905">
    <property type="entry name" value="FAD/NAD(P)-binding domain"/>
    <property type="match status" value="1"/>
</dbReference>
<dbReference type="Proteomes" id="UP000626220">
    <property type="component" value="Unassembled WGS sequence"/>
</dbReference>
<dbReference type="InterPro" id="IPR006076">
    <property type="entry name" value="FAD-dep_OxRdtase"/>
</dbReference>
<sequence>MTGRADVVIIGAGIAGASLAWQLRGGRRVVLLEAEDSPSHHATGRSAAIMTPHAGATLIRAASLASRGFLTAPPEGFCDVPLTSARGVLRLADESGREALAFALAEGLALGRPLRMLSRPELAEMGLPVTAGVVCGLLDTEPRDIDVDALHRAFLRGSGADLRLRAPVTGLDRSRDVWRVQTPQGTLEAPVVVNAAGAFADRVAVMAGLRPRGLEPRKRTIAHFDLPGIGTRHWPLIADPEVSFYVKPEGRGILLSPSDATPAEPGEIWPDDMDIAIAVDRMQRWLDLDPRRPSASWAGLRSFMPDDDPVAGWDPEAPGFFWFAGQGGFGIQSSPALSRAAAAILCGDPIPGGLAAAGLTATPLSPARLDRIESEALA</sequence>
<dbReference type="Gene3D" id="3.30.9.10">
    <property type="entry name" value="D-Amino Acid Oxidase, subunit A, domain 2"/>
    <property type="match status" value="1"/>
</dbReference>
<dbReference type="GO" id="GO:0005737">
    <property type="term" value="C:cytoplasm"/>
    <property type="evidence" value="ECO:0007669"/>
    <property type="project" value="TreeGrafter"/>
</dbReference>
<gene>
    <name evidence="3" type="primary">dauA</name>
    <name evidence="3" type="ORF">GCM10017056_41620</name>
</gene>
<reference evidence="3" key="1">
    <citation type="journal article" date="2014" name="Int. J. Syst. Evol. Microbiol.">
        <title>Complete genome sequence of Corynebacterium casei LMG S-19264T (=DSM 44701T), isolated from a smear-ripened cheese.</title>
        <authorList>
            <consortium name="US DOE Joint Genome Institute (JGI-PGF)"/>
            <person name="Walter F."/>
            <person name="Albersmeier A."/>
            <person name="Kalinowski J."/>
            <person name="Ruckert C."/>
        </authorList>
    </citation>
    <scope>NUCLEOTIDE SEQUENCE</scope>
    <source>
        <strain evidence="3">KCTC 42650</strain>
    </source>
</reference>
<keyword evidence="1" id="KW-0560">Oxidoreductase</keyword>
<dbReference type="AlphaFoldDB" id="A0A8J3M989"/>
<evidence type="ECO:0000313" key="4">
    <source>
        <dbReference type="Proteomes" id="UP000626220"/>
    </source>
</evidence>
<feature type="domain" description="FAD dependent oxidoreductase" evidence="2">
    <location>
        <begin position="6"/>
        <end position="343"/>
    </location>
</feature>
<dbReference type="PANTHER" id="PTHR13847">
    <property type="entry name" value="SARCOSINE DEHYDROGENASE-RELATED"/>
    <property type="match status" value="1"/>
</dbReference>
<dbReference type="InterPro" id="IPR036188">
    <property type="entry name" value="FAD/NAD-bd_sf"/>
</dbReference>
<evidence type="ECO:0000256" key="1">
    <source>
        <dbReference type="ARBA" id="ARBA00023002"/>
    </source>
</evidence>
<dbReference type="PANTHER" id="PTHR13847:SF287">
    <property type="entry name" value="FAD-DEPENDENT OXIDOREDUCTASE DOMAIN-CONTAINING PROTEIN 1"/>
    <property type="match status" value="1"/>
</dbReference>
<comment type="caution">
    <text evidence="3">The sequence shown here is derived from an EMBL/GenBank/DDBJ whole genome shotgun (WGS) entry which is preliminary data.</text>
</comment>
<reference evidence="3" key="2">
    <citation type="submission" date="2020-09" db="EMBL/GenBank/DDBJ databases">
        <authorList>
            <person name="Sun Q."/>
            <person name="Kim S."/>
        </authorList>
    </citation>
    <scope>NUCLEOTIDE SEQUENCE</scope>
    <source>
        <strain evidence="3">KCTC 42650</strain>
    </source>
</reference>
<evidence type="ECO:0000259" key="2">
    <source>
        <dbReference type="Pfam" id="PF01266"/>
    </source>
</evidence>
<evidence type="ECO:0000313" key="3">
    <source>
        <dbReference type="EMBL" id="GHF66046.1"/>
    </source>
</evidence>
<proteinExistence type="predicted"/>
<dbReference type="Pfam" id="PF01266">
    <property type="entry name" value="DAO"/>
    <property type="match status" value="1"/>
</dbReference>
<dbReference type="EMBL" id="BNCJ01000017">
    <property type="protein sequence ID" value="GHF66046.1"/>
    <property type="molecule type" value="Genomic_DNA"/>
</dbReference>
<dbReference type="Gene3D" id="3.50.50.60">
    <property type="entry name" value="FAD/NAD(P)-binding domain"/>
    <property type="match status" value="1"/>
</dbReference>
<accession>A0A8J3M989</accession>
<dbReference type="GO" id="GO:0016491">
    <property type="term" value="F:oxidoreductase activity"/>
    <property type="evidence" value="ECO:0007669"/>
    <property type="project" value="UniProtKB-KW"/>
</dbReference>
<protein>
    <submittedName>
        <fullName evidence="3">FAD-dependent catabolic D-arginine dehydrogenase DauA</fullName>
    </submittedName>
</protein>
<dbReference type="RefSeq" id="WP_189682051.1">
    <property type="nucleotide sequence ID" value="NZ_BNCJ01000017.1"/>
</dbReference>
<name>A0A8J3M989_9RHOB</name>
<keyword evidence="4" id="KW-1185">Reference proteome</keyword>